<feature type="compositionally biased region" description="Polar residues" evidence="6">
    <location>
        <begin position="290"/>
        <end position="304"/>
    </location>
</feature>
<evidence type="ECO:0000259" key="9">
    <source>
        <dbReference type="PROSITE" id="PS51382"/>
    </source>
</evidence>
<dbReference type="PROSITE" id="PS51382">
    <property type="entry name" value="SPX"/>
    <property type="match status" value="1"/>
</dbReference>
<organism evidence="10 11">
    <name type="scientific">Cavenderia fasciculata</name>
    <name type="common">Slime mold</name>
    <name type="synonym">Dictyostelium fasciculatum</name>
    <dbReference type="NCBI Taxonomy" id="261658"/>
    <lineage>
        <taxon>Eukaryota</taxon>
        <taxon>Amoebozoa</taxon>
        <taxon>Evosea</taxon>
        <taxon>Eumycetozoa</taxon>
        <taxon>Dictyostelia</taxon>
        <taxon>Acytosteliales</taxon>
        <taxon>Cavenderiaceae</taxon>
        <taxon>Cavenderia</taxon>
    </lineage>
</organism>
<feature type="compositionally biased region" description="Polar residues" evidence="6">
    <location>
        <begin position="119"/>
        <end position="129"/>
    </location>
</feature>
<feature type="transmembrane region" description="Helical" evidence="7">
    <location>
        <begin position="844"/>
        <end position="864"/>
    </location>
</feature>
<evidence type="ECO:0000256" key="6">
    <source>
        <dbReference type="SAM" id="MobiDB-lite"/>
    </source>
</evidence>
<dbReference type="Pfam" id="PF03105">
    <property type="entry name" value="SPX"/>
    <property type="match status" value="1"/>
</dbReference>
<evidence type="ECO:0000256" key="1">
    <source>
        <dbReference type="ARBA" id="ARBA00004141"/>
    </source>
</evidence>
<evidence type="ECO:0000256" key="7">
    <source>
        <dbReference type="SAM" id="Phobius"/>
    </source>
</evidence>
<feature type="transmembrane region" description="Helical" evidence="7">
    <location>
        <begin position="600"/>
        <end position="621"/>
    </location>
</feature>
<feature type="transmembrane region" description="Helical" evidence="7">
    <location>
        <begin position="806"/>
        <end position="823"/>
    </location>
</feature>
<comment type="similarity">
    <text evidence="2">Belongs to the SYG1 (TC 2.A.94) family.</text>
</comment>
<feature type="transmembrane region" description="Helical" evidence="7">
    <location>
        <begin position="876"/>
        <end position="901"/>
    </location>
</feature>
<dbReference type="KEGG" id="dfa:DFA_08154"/>
<feature type="region of interest" description="Disordered" evidence="6">
    <location>
        <begin position="335"/>
        <end position="418"/>
    </location>
</feature>
<dbReference type="GO" id="GO:0005794">
    <property type="term" value="C:Golgi apparatus"/>
    <property type="evidence" value="ECO:0007669"/>
    <property type="project" value="TreeGrafter"/>
</dbReference>
<feature type="compositionally biased region" description="Acidic residues" evidence="6">
    <location>
        <begin position="221"/>
        <end position="240"/>
    </location>
</feature>
<dbReference type="GO" id="GO:0000822">
    <property type="term" value="F:inositol hexakisphosphate binding"/>
    <property type="evidence" value="ECO:0007669"/>
    <property type="project" value="TreeGrafter"/>
</dbReference>
<feature type="region of interest" description="Disordered" evidence="6">
    <location>
        <begin position="101"/>
        <end position="149"/>
    </location>
</feature>
<keyword evidence="5 7" id="KW-0472">Membrane</keyword>
<feature type="region of interest" description="Disordered" evidence="6">
    <location>
        <begin position="1014"/>
        <end position="1095"/>
    </location>
</feature>
<feature type="compositionally biased region" description="Low complexity" evidence="6">
    <location>
        <begin position="1014"/>
        <end position="1063"/>
    </location>
</feature>
<dbReference type="RefSeq" id="XP_004355654.1">
    <property type="nucleotide sequence ID" value="XM_004355601.1"/>
</dbReference>
<protein>
    <submittedName>
        <fullName evidence="10">SPX domain-containing protein</fullName>
    </submittedName>
</protein>
<dbReference type="Proteomes" id="UP000007797">
    <property type="component" value="Unassembled WGS sequence"/>
</dbReference>
<dbReference type="InterPro" id="IPR004331">
    <property type="entry name" value="SPX_dom"/>
</dbReference>
<dbReference type="EMBL" id="GL883021">
    <property type="protein sequence ID" value="EGG17170.1"/>
    <property type="molecule type" value="Genomic_DNA"/>
</dbReference>
<feature type="transmembrane region" description="Helical" evidence="7">
    <location>
        <begin position="773"/>
        <end position="794"/>
    </location>
</feature>
<evidence type="ECO:0000256" key="2">
    <source>
        <dbReference type="ARBA" id="ARBA00009665"/>
    </source>
</evidence>
<feature type="region of interest" description="Disordered" evidence="6">
    <location>
        <begin position="209"/>
        <end position="313"/>
    </location>
</feature>
<feature type="compositionally biased region" description="Low complexity" evidence="6">
    <location>
        <begin position="376"/>
        <end position="391"/>
    </location>
</feature>
<feature type="transmembrane region" description="Helical" evidence="7">
    <location>
        <begin position="956"/>
        <end position="975"/>
    </location>
</feature>
<feature type="domain" description="EXS" evidence="8">
    <location>
        <begin position="804"/>
        <end position="1008"/>
    </location>
</feature>
<dbReference type="OrthoDB" id="9970435at2759"/>
<dbReference type="Pfam" id="PF03124">
    <property type="entry name" value="EXS"/>
    <property type="match status" value="1"/>
</dbReference>
<feature type="domain" description="SPX" evidence="9">
    <location>
        <begin position="23"/>
        <end position="551"/>
    </location>
</feature>
<feature type="transmembrane region" description="Helical" evidence="7">
    <location>
        <begin position="922"/>
        <end position="944"/>
    </location>
</feature>
<evidence type="ECO:0000256" key="5">
    <source>
        <dbReference type="ARBA" id="ARBA00023136"/>
    </source>
</evidence>
<accession>F4Q5B1</accession>
<feature type="compositionally biased region" description="Low complexity" evidence="6">
    <location>
        <begin position="337"/>
        <end position="350"/>
    </location>
</feature>
<keyword evidence="3 7" id="KW-0812">Transmembrane</keyword>
<dbReference type="PROSITE" id="PS51380">
    <property type="entry name" value="EXS"/>
    <property type="match status" value="1"/>
</dbReference>
<keyword evidence="4 7" id="KW-1133">Transmembrane helix</keyword>
<evidence type="ECO:0000259" key="8">
    <source>
        <dbReference type="PROSITE" id="PS51380"/>
    </source>
</evidence>
<feature type="compositionally biased region" description="Basic residues" evidence="6">
    <location>
        <begin position="266"/>
        <end position="287"/>
    </location>
</feature>
<dbReference type="AlphaFoldDB" id="F4Q5B1"/>
<name>F4Q5B1_CACFS</name>
<dbReference type="GO" id="GO:0016036">
    <property type="term" value="P:cellular response to phosphate starvation"/>
    <property type="evidence" value="ECO:0007669"/>
    <property type="project" value="TreeGrafter"/>
</dbReference>
<feature type="compositionally biased region" description="Low complexity" evidence="6">
    <location>
        <begin position="1076"/>
        <end position="1095"/>
    </location>
</feature>
<feature type="compositionally biased region" description="Polar residues" evidence="6">
    <location>
        <begin position="1064"/>
        <end position="1075"/>
    </location>
</feature>
<feature type="transmembrane region" description="Helical" evidence="7">
    <location>
        <begin position="684"/>
        <end position="705"/>
    </location>
</feature>
<evidence type="ECO:0000256" key="3">
    <source>
        <dbReference type="ARBA" id="ARBA00022692"/>
    </source>
</evidence>
<evidence type="ECO:0000313" key="11">
    <source>
        <dbReference type="Proteomes" id="UP000007797"/>
    </source>
</evidence>
<sequence length="1095" mass="126503">MRRRKKEIDHDYSFDQKERENMVKYRNHLKSVAVDQWRDKYLDYEYLKSLLENEYKNAPPSLNEDTHSNMMNIRGGGGGGGGGANSSGLLNRRKLLHQLMSSPNSSRRIINDDEHPAATSATPVVSPNTAGKKRHQRKDSDGVDSDNDDIELQVLNQLSQSMMSNKSTMSSPTLYSHSQGGFSSGHLDEMVLKSPTLDADEHVIERVLDDSDNSDHHEQQEEQDMMDEAGNEDQDEDQDSSPEAKSPLNLVKTPLLNSSTSSTSSTHHHRQNHKSQKKKNQKQHSRRSSLTNSNHGSSQDLYEQTQKKQEQSNHLHLPQIKEIVPLSLEETAFSKEPSPVHLSPVLNSSSPLPPPPPSSLNVSRQQQQHVRYAMTSRPQSPASPRSPQMASVIRPPYHSGNQRHHSISIPDTTGVDNRPTSNSFVPIEDLIRGPAYDTCASPPTTLIHEPTFQEEFLYQLDKIDTFFIERFHKIKYKIIDHCNMIQFIKAQSDKKVRNSRNISFIKEGFQDNYRVLIMLSSFRLLNKEGFEKLLEKYKKCNSILTNSLKEELEMKIFFDEDEIGKLIHQIKYIYARYFTGNDKRLAKNELRSPVAGDNRGLVFTVGLLIGFCIMLGGLSIYTYHQYYPHDNPPHNAPLAWLLFRITLLPVLLGTLFALQTFIFERTKINYVFIFQLKPEYSRSSLLYFKFGLIFISFWLLCLYFYIDTTSTPSNIRISPIIFPILFMITSVVVIALPFPVFAHKTRFWALKTFGRVLCAPWVRVHFKDFFMSVQLLSLGDFFFNIQSMICIFNYNALDPEELSFCYSTSFLALPILNGLPYYLRIMQCFRRYYETRCFFPHITSAIRSMFSLVTLVLAYLALLIKHDAKWNEIKTIWFFLSIVGSLYKWYADMAVDWGFLLSPSTNKFWPLREKLVFSKYKFIYYIAMVLDLFLRYLWLLVFLIRDNTSHRLDNPLFLFFLSMGEVFWATQFIFFRVESEHCQTADKYSVYHDIPMPFTQEYNNYLDSKKINQNQSSYNNQSNNNNNQNNNTSINTPTQNDNNNNINNSNNNNNIHNSDSINSLKNTNNSDNYTPSSNSSTLSLLDNTNNNSNNN</sequence>
<comment type="subcellular location">
    <subcellularLocation>
        <location evidence="1">Membrane</location>
        <topology evidence="1">Multi-pass membrane protein</topology>
    </subcellularLocation>
</comment>
<reference evidence="11" key="1">
    <citation type="journal article" date="2011" name="Genome Res.">
        <title>Phylogeny-wide analysis of social amoeba genomes highlights ancient origins for complex intercellular communication.</title>
        <authorList>
            <person name="Heidel A.J."/>
            <person name="Lawal H.M."/>
            <person name="Felder M."/>
            <person name="Schilde C."/>
            <person name="Helps N.R."/>
            <person name="Tunggal B."/>
            <person name="Rivero F."/>
            <person name="John U."/>
            <person name="Schleicher M."/>
            <person name="Eichinger L."/>
            <person name="Platzer M."/>
            <person name="Noegel A.A."/>
            <person name="Schaap P."/>
            <person name="Gloeckner G."/>
        </authorList>
    </citation>
    <scope>NUCLEOTIDE SEQUENCE [LARGE SCALE GENOMIC DNA]</scope>
    <source>
        <strain evidence="11">SH3</strain>
    </source>
</reference>
<dbReference type="InterPro" id="IPR004342">
    <property type="entry name" value="EXS_C"/>
</dbReference>
<dbReference type="GeneID" id="14869281"/>
<feature type="compositionally biased region" description="Polar residues" evidence="6">
    <location>
        <begin position="409"/>
        <end position="418"/>
    </location>
</feature>
<keyword evidence="11" id="KW-1185">Reference proteome</keyword>
<feature type="transmembrane region" description="Helical" evidence="7">
    <location>
        <begin position="717"/>
        <end position="741"/>
    </location>
</feature>
<evidence type="ECO:0000256" key="4">
    <source>
        <dbReference type="ARBA" id="ARBA00022989"/>
    </source>
</evidence>
<dbReference type="GO" id="GO:0006817">
    <property type="term" value="P:phosphate ion transport"/>
    <property type="evidence" value="ECO:0007669"/>
    <property type="project" value="TreeGrafter"/>
</dbReference>
<evidence type="ECO:0000313" key="10">
    <source>
        <dbReference type="EMBL" id="EGG17170.1"/>
    </source>
</evidence>
<gene>
    <name evidence="10" type="ORF">DFA_08154</name>
</gene>
<dbReference type="PANTHER" id="PTHR10783:SF78">
    <property type="entry name" value="SPX AND EXS DOMAIN-CONTAINING PROTEIN 2-RELATED"/>
    <property type="match status" value="1"/>
</dbReference>
<feature type="compositionally biased region" description="Basic and acidic residues" evidence="6">
    <location>
        <begin position="209"/>
        <end position="220"/>
    </location>
</feature>
<feature type="transmembrane region" description="Helical" evidence="7">
    <location>
        <begin position="641"/>
        <end position="663"/>
    </location>
</feature>
<dbReference type="PANTHER" id="PTHR10783">
    <property type="entry name" value="XENOTROPIC AND POLYTROPIC RETROVIRUS RECEPTOR 1-RELATED"/>
    <property type="match status" value="1"/>
</dbReference>
<dbReference type="GO" id="GO:0005886">
    <property type="term" value="C:plasma membrane"/>
    <property type="evidence" value="ECO:0007669"/>
    <property type="project" value="TreeGrafter"/>
</dbReference>
<proteinExistence type="inferred from homology"/>